<dbReference type="InterPro" id="IPR028325">
    <property type="entry name" value="VG_K_chnl"/>
</dbReference>
<accession>A0A226E7C7</accession>
<dbReference type="SUPFAM" id="SSF81324">
    <property type="entry name" value="Voltage-gated potassium channels"/>
    <property type="match status" value="1"/>
</dbReference>
<dbReference type="InterPro" id="IPR011333">
    <property type="entry name" value="SKP1/BTB/POZ_sf"/>
</dbReference>
<dbReference type="GO" id="GO:0051260">
    <property type="term" value="P:protein homooligomerization"/>
    <property type="evidence" value="ECO:0007669"/>
    <property type="project" value="InterPro"/>
</dbReference>
<dbReference type="EMBL" id="LNIX01000005">
    <property type="protein sequence ID" value="OXA53492.1"/>
    <property type="molecule type" value="Genomic_DNA"/>
</dbReference>
<dbReference type="OrthoDB" id="296522at2759"/>
<dbReference type="AlphaFoldDB" id="A0A226E7C7"/>
<keyword evidence="3" id="KW-1003">Cell membrane</keyword>
<organism evidence="15 16">
    <name type="scientific">Folsomia candida</name>
    <name type="common">Springtail</name>
    <dbReference type="NCBI Taxonomy" id="158441"/>
    <lineage>
        <taxon>Eukaryota</taxon>
        <taxon>Metazoa</taxon>
        <taxon>Ecdysozoa</taxon>
        <taxon>Arthropoda</taxon>
        <taxon>Hexapoda</taxon>
        <taxon>Collembola</taxon>
        <taxon>Entomobryomorpha</taxon>
        <taxon>Isotomoidea</taxon>
        <taxon>Isotomidae</taxon>
        <taxon>Proisotominae</taxon>
        <taxon>Folsomia</taxon>
    </lineage>
</organism>
<dbReference type="InterPro" id="IPR003969">
    <property type="entry name" value="K_chnl_volt-dep_Kv6"/>
</dbReference>
<dbReference type="InterPro" id="IPR027359">
    <property type="entry name" value="Volt_channel_dom_sf"/>
</dbReference>
<keyword evidence="12" id="KW-0407">Ion channel</keyword>
<dbReference type="PANTHER" id="PTHR11537">
    <property type="entry name" value="VOLTAGE-GATED POTASSIUM CHANNEL"/>
    <property type="match status" value="1"/>
</dbReference>
<dbReference type="PRINTS" id="PR01491">
    <property type="entry name" value="KVCHANNEL"/>
</dbReference>
<protein>
    <submittedName>
        <fullName evidence="15">Potassium voltage-gated channel protein Shab</fullName>
    </submittedName>
</protein>
<evidence type="ECO:0000313" key="16">
    <source>
        <dbReference type="Proteomes" id="UP000198287"/>
    </source>
</evidence>
<sequence>MDPTPGEHDCLMPTNLSKGKTSDIATPVGKPNSNLDGIKQPQPPPYAGARSVPFNQTESNGEIQSSMIQKHRRVILNVGGDRHEILWDNLARYPYTRLGQLGDRYRSLWFLKLQEVGYSSRDEILNLCDDYDLSANEYFWDRQPRTFPFILNLYRRGKLHLPEDLCVLEFDEDLQYWGIDELYLDSCCQIKFQQKKEQLIAEIKKDEEFLSSHKEEDFGKGMISGMRKYLWNLFEKSSTLPQKITGMLSITIIVLSILTLSLSTVPELQVFKCKHDNESLCEDLLSSDDNPSPEQHFILTDNEILETLEIVCIIWFTAEYLIRLFAAPSKRKFFCGVLNNIDLLAIAPFYVSLFLVQLDTPGRLVQVLRVFRILRIFKLARHSIGLQSLGFTLRHSYKGLGVLLLFLSTR</sequence>
<dbReference type="Gene3D" id="1.20.120.350">
    <property type="entry name" value="Voltage-gated potassium channels. Chain C"/>
    <property type="match status" value="1"/>
</dbReference>
<keyword evidence="2" id="KW-0813">Transport</keyword>
<evidence type="ECO:0000256" key="9">
    <source>
        <dbReference type="ARBA" id="ARBA00022989"/>
    </source>
</evidence>
<evidence type="ECO:0000256" key="12">
    <source>
        <dbReference type="ARBA" id="ARBA00023303"/>
    </source>
</evidence>
<evidence type="ECO:0000256" key="13">
    <source>
        <dbReference type="SAM" id="MobiDB-lite"/>
    </source>
</evidence>
<keyword evidence="9" id="KW-1133">Transmembrane helix</keyword>
<evidence type="ECO:0000256" key="5">
    <source>
        <dbReference type="ARBA" id="ARBA00022692"/>
    </source>
</evidence>
<evidence type="ECO:0000256" key="6">
    <source>
        <dbReference type="ARBA" id="ARBA00022826"/>
    </source>
</evidence>
<dbReference type="SUPFAM" id="SSF54695">
    <property type="entry name" value="POZ domain"/>
    <property type="match status" value="1"/>
</dbReference>
<name>A0A226E7C7_FOLCA</name>
<evidence type="ECO:0000256" key="8">
    <source>
        <dbReference type="ARBA" id="ARBA00022958"/>
    </source>
</evidence>
<dbReference type="GO" id="GO:0005251">
    <property type="term" value="F:delayed rectifier potassium channel activity"/>
    <property type="evidence" value="ECO:0007669"/>
    <property type="project" value="TreeGrafter"/>
</dbReference>
<dbReference type="GO" id="GO:0001508">
    <property type="term" value="P:action potential"/>
    <property type="evidence" value="ECO:0007669"/>
    <property type="project" value="TreeGrafter"/>
</dbReference>
<dbReference type="PRINTS" id="PR01492">
    <property type="entry name" value="KV6CHANNEL"/>
</dbReference>
<feature type="compositionally biased region" description="Basic and acidic residues" evidence="13">
    <location>
        <begin position="1"/>
        <end position="10"/>
    </location>
</feature>
<proteinExistence type="predicted"/>
<keyword evidence="8" id="KW-0630">Potassium</keyword>
<evidence type="ECO:0000256" key="3">
    <source>
        <dbReference type="ARBA" id="ARBA00022475"/>
    </source>
</evidence>
<evidence type="ECO:0000256" key="10">
    <source>
        <dbReference type="ARBA" id="ARBA00023065"/>
    </source>
</evidence>
<feature type="compositionally biased region" description="Polar residues" evidence="13">
    <location>
        <begin position="53"/>
        <end position="63"/>
    </location>
</feature>
<dbReference type="InterPro" id="IPR003131">
    <property type="entry name" value="T1-type_BTB"/>
</dbReference>
<evidence type="ECO:0000313" key="15">
    <source>
        <dbReference type="EMBL" id="OXA53492.1"/>
    </source>
</evidence>
<evidence type="ECO:0000256" key="4">
    <source>
        <dbReference type="ARBA" id="ARBA00022538"/>
    </source>
</evidence>
<keyword evidence="11" id="KW-0472">Membrane</keyword>
<dbReference type="PRINTS" id="PR00169">
    <property type="entry name" value="KCHANNEL"/>
</dbReference>
<evidence type="ECO:0000256" key="11">
    <source>
        <dbReference type="ARBA" id="ARBA00023136"/>
    </source>
</evidence>
<dbReference type="Pfam" id="PF02214">
    <property type="entry name" value="BTB_2"/>
    <property type="match status" value="1"/>
</dbReference>
<evidence type="ECO:0000256" key="7">
    <source>
        <dbReference type="ARBA" id="ARBA00022882"/>
    </source>
</evidence>
<keyword evidence="7" id="KW-0851">Voltage-gated channel</keyword>
<feature type="region of interest" description="Disordered" evidence="13">
    <location>
        <begin position="1"/>
        <end position="63"/>
    </location>
</feature>
<dbReference type="STRING" id="158441.A0A226E7C7"/>
<reference evidence="15 16" key="1">
    <citation type="submission" date="2015-12" db="EMBL/GenBank/DDBJ databases">
        <title>The genome of Folsomia candida.</title>
        <authorList>
            <person name="Faddeeva A."/>
            <person name="Derks M.F."/>
            <person name="Anvar Y."/>
            <person name="Smit S."/>
            <person name="Van Straalen N."/>
            <person name="Roelofs D."/>
        </authorList>
    </citation>
    <scope>NUCLEOTIDE SEQUENCE [LARGE SCALE GENOMIC DNA]</scope>
    <source>
        <strain evidence="15 16">VU population</strain>
        <tissue evidence="15">Whole body</tissue>
    </source>
</reference>
<keyword evidence="5" id="KW-0812">Transmembrane</keyword>
<dbReference type="Gene3D" id="3.30.710.10">
    <property type="entry name" value="Potassium Channel Kv1.1, Chain A"/>
    <property type="match status" value="1"/>
</dbReference>
<keyword evidence="6" id="KW-0631">Potassium channel</keyword>
<dbReference type="GO" id="GO:0008076">
    <property type="term" value="C:voltage-gated potassium channel complex"/>
    <property type="evidence" value="ECO:0007669"/>
    <property type="project" value="InterPro"/>
</dbReference>
<keyword evidence="10" id="KW-0406">Ion transport</keyword>
<gene>
    <name evidence="15" type="ORF">Fcan01_11492</name>
</gene>
<evidence type="ECO:0000256" key="2">
    <source>
        <dbReference type="ARBA" id="ARBA00022448"/>
    </source>
</evidence>
<dbReference type="InterPro" id="IPR003968">
    <property type="entry name" value="K_chnl_volt-dep_Kv"/>
</dbReference>
<keyword evidence="16" id="KW-1185">Reference proteome</keyword>
<dbReference type="OMA" id="YEHEMHE"/>
<keyword evidence="4" id="KW-0633">Potassium transport</keyword>
<dbReference type="Proteomes" id="UP000198287">
    <property type="component" value="Unassembled WGS sequence"/>
</dbReference>
<evidence type="ECO:0000259" key="14">
    <source>
        <dbReference type="SMART" id="SM00225"/>
    </source>
</evidence>
<dbReference type="InterPro" id="IPR005821">
    <property type="entry name" value="Ion_trans_dom"/>
</dbReference>
<dbReference type="Pfam" id="PF00520">
    <property type="entry name" value="Ion_trans"/>
    <property type="match status" value="1"/>
</dbReference>
<comment type="subcellular location">
    <subcellularLocation>
        <location evidence="1">Cell membrane</location>
        <topology evidence="1">Multi-pass membrane protein</topology>
    </subcellularLocation>
</comment>
<evidence type="ECO:0000256" key="1">
    <source>
        <dbReference type="ARBA" id="ARBA00004651"/>
    </source>
</evidence>
<dbReference type="PANTHER" id="PTHR11537:SF254">
    <property type="entry name" value="POTASSIUM VOLTAGE-GATED CHANNEL PROTEIN SHAB"/>
    <property type="match status" value="1"/>
</dbReference>
<dbReference type="InterPro" id="IPR000210">
    <property type="entry name" value="BTB/POZ_dom"/>
</dbReference>
<feature type="domain" description="BTB" evidence="14">
    <location>
        <begin position="72"/>
        <end position="194"/>
    </location>
</feature>
<dbReference type="SMART" id="SM00225">
    <property type="entry name" value="BTB"/>
    <property type="match status" value="1"/>
</dbReference>
<comment type="caution">
    <text evidence="15">The sequence shown here is derived from an EMBL/GenBank/DDBJ whole genome shotgun (WGS) entry which is preliminary data.</text>
</comment>